<evidence type="ECO:0000256" key="6">
    <source>
        <dbReference type="HAMAP-Rule" id="MF_00163"/>
    </source>
</evidence>
<evidence type="ECO:0000313" key="7">
    <source>
        <dbReference type="EMBL" id="NQV64369.1"/>
    </source>
</evidence>
<comment type="similarity">
    <text evidence="1 6">Belongs to the polypeptide deformylase family.</text>
</comment>
<dbReference type="PANTHER" id="PTHR10458">
    <property type="entry name" value="PEPTIDE DEFORMYLASE"/>
    <property type="match status" value="1"/>
</dbReference>
<dbReference type="Pfam" id="PF01327">
    <property type="entry name" value="Pep_deformylase"/>
    <property type="match status" value="1"/>
</dbReference>
<dbReference type="InterPro" id="IPR036821">
    <property type="entry name" value="Peptide_deformylase_sf"/>
</dbReference>
<dbReference type="PANTHER" id="PTHR10458:SF21">
    <property type="entry name" value="PEPTIDE DEFORMYLASE"/>
    <property type="match status" value="1"/>
</dbReference>
<comment type="function">
    <text evidence="6">Removes the formyl group from the N-terminal Met of newly synthesized proteins. Requires at least a dipeptide for an efficient rate of reaction. N-terminal L-methionine is a prerequisite for activity but the enzyme has broad specificity at other positions.</text>
</comment>
<dbReference type="CDD" id="cd00487">
    <property type="entry name" value="Pep_deformylase"/>
    <property type="match status" value="1"/>
</dbReference>
<sequence>MALLNILEFPDPRLRTVAEPVKDVNGKIATLADNMLETMYAAPGIGLAASQVNMHLRLLVVDISEDNSSPLVLINPEIIAREGEIETSEGCLSIPGYFEPVYRSEKIEVTAIDREGNPFTLTADDLLSVCIQHEMDHLEGKLFVDYISDTKRQMIRKKLLKQRKHRE</sequence>
<evidence type="ECO:0000256" key="2">
    <source>
        <dbReference type="ARBA" id="ARBA00022723"/>
    </source>
</evidence>
<dbReference type="EC" id="3.5.1.88" evidence="6"/>
<evidence type="ECO:0000256" key="3">
    <source>
        <dbReference type="ARBA" id="ARBA00022801"/>
    </source>
</evidence>
<dbReference type="Proteomes" id="UP000754644">
    <property type="component" value="Unassembled WGS sequence"/>
</dbReference>
<dbReference type="EMBL" id="JABMOJ010000116">
    <property type="protein sequence ID" value="NQV64369.1"/>
    <property type="molecule type" value="Genomic_DNA"/>
</dbReference>
<keyword evidence="4 6" id="KW-0648">Protein biosynthesis</keyword>
<dbReference type="InterPro" id="IPR023635">
    <property type="entry name" value="Peptide_deformylase"/>
</dbReference>
<accession>A0A972VU84</accession>
<comment type="cofactor">
    <cofactor evidence="6">
        <name>Fe(2+)</name>
        <dbReference type="ChEBI" id="CHEBI:29033"/>
    </cofactor>
    <text evidence="6">Binds 1 Fe(2+) ion.</text>
</comment>
<keyword evidence="2 6" id="KW-0479">Metal-binding</keyword>
<protein>
    <recommendedName>
        <fullName evidence="6">Peptide deformylase</fullName>
        <shortName evidence="6">PDF</shortName>
        <ecNumber evidence="6">3.5.1.88</ecNumber>
    </recommendedName>
    <alternativeName>
        <fullName evidence="6">Polypeptide deformylase</fullName>
    </alternativeName>
</protein>
<dbReference type="SUPFAM" id="SSF56420">
    <property type="entry name" value="Peptide deformylase"/>
    <property type="match status" value="1"/>
</dbReference>
<comment type="caution">
    <text evidence="7">The sequence shown here is derived from an EMBL/GenBank/DDBJ whole genome shotgun (WGS) entry which is preliminary data.</text>
</comment>
<dbReference type="HAMAP" id="MF_00163">
    <property type="entry name" value="Pep_deformylase"/>
    <property type="match status" value="1"/>
</dbReference>
<dbReference type="GO" id="GO:0042586">
    <property type="term" value="F:peptide deformylase activity"/>
    <property type="evidence" value="ECO:0007669"/>
    <property type="project" value="UniProtKB-UniRule"/>
</dbReference>
<reference evidence="7" key="1">
    <citation type="submission" date="2020-05" db="EMBL/GenBank/DDBJ databases">
        <title>Sulfur intermediates as new biogeochemical hubs in an aquatic model microbial ecosystem.</title>
        <authorList>
            <person name="Vigneron A."/>
        </authorList>
    </citation>
    <scope>NUCLEOTIDE SEQUENCE</scope>
    <source>
        <strain evidence="7">Bin.250</strain>
    </source>
</reference>
<dbReference type="Gene3D" id="3.90.45.10">
    <property type="entry name" value="Peptide deformylase"/>
    <property type="match status" value="1"/>
</dbReference>
<dbReference type="NCBIfam" id="NF001159">
    <property type="entry name" value="PRK00150.1-3"/>
    <property type="match status" value="1"/>
</dbReference>
<dbReference type="GO" id="GO:0006412">
    <property type="term" value="P:translation"/>
    <property type="evidence" value="ECO:0007669"/>
    <property type="project" value="UniProtKB-UniRule"/>
</dbReference>
<comment type="catalytic activity">
    <reaction evidence="6">
        <text>N-terminal N-formyl-L-methionyl-[peptide] + H2O = N-terminal L-methionyl-[peptide] + formate</text>
        <dbReference type="Rhea" id="RHEA:24420"/>
        <dbReference type="Rhea" id="RHEA-COMP:10639"/>
        <dbReference type="Rhea" id="RHEA-COMP:10640"/>
        <dbReference type="ChEBI" id="CHEBI:15377"/>
        <dbReference type="ChEBI" id="CHEBI:15740"/>
        <dbReference type="ChEBI" id="CHEBI:49298"/>
        <dbReference type="ChEBI" id="CHEBI:64731"/>
        <dbReference type="EC" id="3.5.1.88"/>
    </reaction>
</comment>
<dbReference type="GO" id="GO:0046872">
    <property type="term" value="F:metal ion binding"/>
    <property type="evidence" value="ECO:0007669"/>
    <property type="project" value="UniProtKB-KW"/>
</dbReference>
<keyword evidence="5 6" id="KW-0408">Iron</keyword>
<keyword evidence="3 6" id="KW-0378">Hydrolase</keyword>
<dbReference type="PRINTS" id="PR01576">
    <property type="entry name" value="PDEFORMYLASE"/>
</dbReference>
<feature type="binding site" evidence="6">
    <location>
        <position position="137"/>
    </location>
    <ligand>
        <name>Fe cation</name>
        <dbReference type="ChEBI" id="CHEBI:24875"/>
    </ligand>
</feature>
<feature type="binding site" evidence="6">
    <location>
        <position position="133"/>
    </location>
    <ligand>
        <name>Fe cation</name>
        <dbReference type="ChEBI" id="CHEBI:24875"/>
    </ligand>
</feature>
<dbReference type="NCBIfam" id="TIGR00079">
    <property type="entry name" value="pept_deformyl"/>
    <property type="match status" value="1"/>
</dbReference>
<dbReference type="AlphaFoldDB" id="A0A972VU84"/>
<proteinExistence type="inferred from homology"/>
<evidence type="ECO:0000256" key="4">
    <source>
        <dbReference type="ARBA" id="ARBA00022917"/>
    </source>
</evidence>
<organism evidence="7 8">
    <name type="scientific">SAR86 cluster bacterium</name>
    <dbReference type="NCBI Taxonomy" id="2030880"/>
    <lineage>
        <taxon>Bacteria</taxon>
        <taxon>Pseudomonadati</taxon>
        <taxon>Pseudomonadota</taxon>
        <taxon>Gammaproteobacteria</taxon>
        <taxon>SAR86 cluster</taxon>
    </lineage>
</organism>
<feature type="active site" evidence="6">
    <location>
        <position position="134"/>
    </location>
</feature>
<dbReference type="FunFam" id="3.90.45.10:FF:000001">
    <property type="entry name" value="Peptide deformylase"/>
    <property type="match status" value="1"/>
</dbReference>
<gene>
    <name evidence="6 7" type="primary">def</name>
    <name evidence="7" type="ORF">HQ497_03295</name>
</gene>
<feature type="binding site" evidence="6">
    <location>
        <position position="91"/>
    </location>
    <ligand>
        <name>Fe cation</name>
        <dbReference type="ChEBI" id="CHEBI:24875"/>
    </ligand>
</feature>
<evidence type="ECO:0000256" key="5">
    <source>
        <dbReference type="ARBA" id="ARBA00023004"/>
    </source>
</evidence>
<name>A0A972VU84_9GAMM</name>
<evidence type="ECO:0000256" key="1">
    <source>
        <dbReference type="ARBA" id="ARBA00010759"/>
    </source>
</evidence>
<dbReference type="PIRSF" id="PIRSF004749">
    <property type="entry name" value="Pep_def"/>
    <property type="match status" value="1"/>
</dbReference>
<evidence type="ECO:0000313" key="8">
    <source>
        <dbReference type="Proteomes" id="UP000754644"/>
    </source>
</evidence>